<sequence>MSQDTDHPRDFSAEFAHLVGHFIFWFTIVLVTVRCGRRWWLLFQGMMTLGLALVSLISPHYSFNYVMKSLIGELDDYHNFTIRVFSVLYLIYGLMVLYCLISSDNRAVSALMEGLCVAYALEIVCHLILLMRKPTGKPVHYPERGIPFFLSMMLGNFFHLNVGQTGYNDSKANQPTNINARFDALALSIIGASVYAFTEDILTLVTNKTDFDTGHIGALAVASSYILCGAVISLQVDVFTQETRRNLYLCRIFESICCIALILYYVFFHDVLTMTSLWAVLIYGVLAGNALVAINKLPIKRKD</sequence>
<accession>A0A9Q1C6Y9</accession>
<feature type="transmembrane region" description="Helical" evidence="1">
    <location>
        <begin position="184"/>
        <end position="204"/>
    </location>
</feature>
<reference evidence="2" key="1">
    <citation type="submission" date="2021-10" db="EMBL/GenBank/DDBJ databases">
        <title>Tropical sea cucumber genome reveals ecological adaptation and Cuvierian tubules defense mechanism.</title>
        <authorList>
            <person name="Chen T."/>
        </authorList>
    </citation>
    <scope>NUCLEOTIDE SEQUENCE</scope>
    <source>
        <strain evidence="2">Nanhai2018</strain>
        <tissue evidence="2">Muscle</tissue>
    </source>
</reference>
<keyword evidence="1" id="KW-0472">Membrane</keyword>
<gene>
    <name evidence="2" type="ORF">HOLleu_16821</name>
</gene>
<evidence type="ECO:0000313" key="2">
    <source>
        <dbReference type="EMBL" id="KAJ8039184.1"/>
    </source>
</evidence>
<keyword evidence="1" id="KW-1133">Transmembrane helix</keyword>
<evidence type="ECO:0000256" key="1">
    <source>
        <dbReference type="SAM" id="Phobius"/>
    </source>
</evidence>
<feature type="transmembrane region" description="Helical" evidence="1">
    <location>
        <begin position="15"/>
        <end position="33"/>
    </location>
</feature>
<feature type="transmembrane region" description="Helical" evidence="1">
    <location>
        <begin position="108"/>
        <end position="131"/>
    </location>
</feature>
<feature type="transmembrane region" description="Helical" evidence="1">
    <location>
        <begin position="80"/>
        <end position="101"/>
    </location>
</feature>
<proteinExistence type="predicted"/>
<protein>
    <submittedName>
        <fullName evidence="2">Uncharacterized protein</fullName>
    </submittedName>
</protein>
<feature type="transmembrane region" description="Helical" evidence="1">
    <location>
        <begin position="274"/>
        <end position="294"/>
    </location>
</feature>
<organism evidence="2 3">
    <name type="scientific">Holothuria leucospilota</name>
    <name type="common">Black long sea cucumber</name>
    <name type="synonym">Mertensiothuria leucospilota</name>
    <dbReference type="NCBI Taxonomy" id="206669"/>
    <lineage>
        <taxon>Eukaryota</taxon>
        <taxon>Metazoa</taxon>
        <taxon>Echinodermata</taxon>
        <taxon>Eleutherozoa</taxon>
        <taxon>Echinozoa</taxon>
        <taxon>Holothuroidea</taxon>
        <taxon>Aspidochirotacea</taxon>
        <taxon>Aspidochirotida</taxon>
        <taxon>Holothuriidae</taxon>
        <taxon>Holothuria</taxon>
    </lineage>
</organism>
<keyword evidence="3" id="KW-1185">Reference proteome</keyword>
<feature type="transmembrane region" description="Helical" evidence="1">
    <location>
        <begin position="216"/>
        <end position="236"/>
    </location>
</feature>
<feature type="transmembrane region" description="Helical" evidence="1">
    <location>
        <begin position="248"/>
        <end position="268"/>
    </location>
</feature>
<dbReference type="Proteomes" id="UP001152320">
    <property type="component" value="Chromosome 7"/>
</dbReference>
<feature type="transmembrane region" description="Helical" evidence="1">
    <location>
        <begin position="40"/>
        <end position="60"/>
    </location>
</feature>
<feature type="transmembrane region" description="Helical" evidence="1">
    <location>
        <begin position="146"/>
        <end position="163"/>
    </location>
</feature>
<comment type="caution">
    <text evidence="2">The sequence shown here is derived from an EMBL/GenBank/DDBJ whole genome shotgun (WGS) entry which is preliminary data.</text>
</comment>
<keyword evidence="1" id="KW-0812">Transmembrane</keyword>
<dbReference type="EMBL" id="JAIZAY010000007">
    <property type="protein sequence ID" value="KAJ8039184.1"/>
    <property type="molecule type" value="Genomic_DNA"/>
</dbReference>
<name>A0A9Q1C6Y9_HOLLE</name>
<evidence type="ECO:0000313" key="3">
    <source>
        <dbReference type="Proteomes" id="UP001152320"/>
    </source>
</evidence>
<dbReference type="AlphaFoldDB" id="A0A9Q1C6Y9"/>